<dbReference type="InterPro" id="IPR015797">
    <property type="entry name" value="NUDIX_hydrolase-like_dom_sf"/>
</dbReference>
<dbReference type="Proteomes" id="UP000178227">
    <property type="component" value="Unassembled WGS sequence"/>
</dbReference>
<evidence type="ECO:0000259" key="4">
    <source>
        <dbReference type="PROSITE" id="PS51462"/>
    </source>
</evidence>
<evidence type="ECO:0000256" key="1">
    <source>
        <dbReference type="ARBA" id="ARBA00001946"/>
    </source>
</evidence>
<dbReference type="Gene3D" id="3.90.79.10">
    <property type="entry name" value="Nucleoside Triphosphate Pyrophosphohydrolase"/>
    <property type="match status" value="1"/>
</dbReference>
<evidence type="ECO:0000256" key="2">
    <source>
        <dbReference type="ARBA" id="ARBA00022801"/>
    </source>
</evidence>
<dbReference type="SUPFAM" id="SSF55811">
    <property type="entry name" value="Nudix"/>
    <property type="match status" value="1"/>
</dbReference>
<dbReference type="PRINTS" id="PR00502">
    <property type="entry name" value="NUDIXFAMILY"/>
</dbReference>
<reference evidence="5 6" key="1">
    <citation type="journal article" date="2016" name="Nat. Commun.">
        <title>Thousands of microbial genomes shed light on interconnected biogeochemical processes in an aquifer system.</title>
        <authorList>
            <person name="Anantharaman K."/>
            <person name="Brown C.T."/>
            <person name="Hug L.A."/>
            <person name="Sharon I."/>
            <person name="Castelle C.J."/>
            <person name="Probst A.J."/>
            <person name="Thomas B.C."/>
            <person name="Singh A."/>
            <person name="Wilkins M.J."/>
            <person name="Karaoz U."/>
            <person name="Brodie E.L."/>
            <person name="Williams K.H."/>
            <person name="Hubbard S.S."/>
            <person name="Banfield J.F."/>
        </authorList>
    </citation>
    <scope>NUCLEOTIDE SEQUENCE [LARGE SCALE GENOMIC DNA]</scope>
</reference>
<feature type="domain" description="Nudix hydrolase" evidence="4">
    <location>
        <begin position="25"/>
        <end position="148"/>
    </location>
</feature>
<dbReference type="InterPro" id="IPR000086">
    <property type="entry name" value="NUDIX_hydrolase_dom"/>
</dbReference>
<proteinExistence type="inferred from homology"/>
<evidence type="ECO:0000313" key="6">
    <source>
        <dbReference type="Proteomes" id="UP000178227"/>
    </source>
</evidence>
<dbReference type="GO" id="GO:0016787">
    <property type="term" value="F:hydrolase activity"/>
    <property type="evidence" value="ECO:0007669"/>
    <property type="project" value="UniProtKB-KW"/>
</dbReference>
<accession>A0A1F8GE90</accession>
<dbReference type="EMBL" id="MGKI01000006">
    <property type="protein sequence ID" value="OGN23036.1"/>
    <property type="molecule type" value="Genomic_DNA"/>
</dbReference>
<organism evidence="5 6">
    <name type="scientific">Candidatus Yanofskybacteria bacterium RIFCSPLOWO2_01_FULL_42_49</name>
    <dbReference type="NCBI Taxonomy" id="1802694"/>
    <lineage>
        <taxon>Bacteria</taxon>
        <taxon>Candidatus Yanofskyibacteriota</taxon>
    </lineage>
</organism>
<dbReference type="PROSITE" id="PS51462">
    <property type="entry name" value="NUDIX"/>
    <property type="match status" value="1"/>
</dbReference>
<dbReference type="AlphaFoldDB" id="A0A1F8GE90"/>
<dbReference type="STRING" id="1802694.A2918_02810"/>
<sequence>MSDLKYTTSSTLLKRANTVAELGDLPSNGVNVIVQNKLGHYLLVHDGKKWSLPGGGIKQGETSNRAALRETLEETGLMVIGKLILVADVQLVIKWKHKVLLFKAIDWNGIINPLMKDEIREARFFKPEQIKDNPDIYRAQRVFIQIFETAYLKLPLPVYALASDPPVIEW</sequence>
<name>A0A1F8GE90_9BACT</name>
<comment type="caution">
    <text evidence="5">The sequence shown here is derived from an EMBL/GenBank/DDBJ whole genome shotgun (WGS) entry which is preliminary data.</text>
</comment>
<dbReference type="PROSITE" id="PS00893">
    <property type="entry name" value="NUDIX_BOX"/>
    <property type="match status" value="1"/>
</dbReference>
<comment type="similarity">
    <text evidence="3">Belongs to the Nudix hydrolase family.</text>
</comment>
<dbReference type="Pfam" id="PF00293">
    <property type="entry name" value="NUDIX"/>
    <property type="match status" value="1"/>
</dbReference>
<evidence type="ECO:0000313" key="5">
    <source>
        <dbReference type="EMBL" id="OGN23036.1"/>
    </source>
</evidence>
<dbReference type="InterPro" id="IPR020476">
    <property type="entry name" value="Nudix_hydrolase"/>
</dbReference>
<dbReference type="PANTHER" id="PTHR43046">
    <property type="entry name" value="GDP-MANNOSE MANNOSYL HYDROLASE"/>
    <property type="match status" value="1"/>
</dbReference>
<evidence type="ECO:0000256" key="3">
    <source>
        <dbReference type="RuleBase" id="RU003476"/>
    </source>
</evidence>
<keyword evidence="2 3" id="KW-0378">Hydrolase</keyword>
<dbReference type="CDD" id="cd02883">
    <property type="entry name" value="NUDIX_Hydrolase"/>
    <property type="match status" value="1"/>
</dbReference>
<comment type="cofactor">
    <cofactor evidence="1">
        <name>Mg(2+)</name>
        <dbReference type="ChEBI" id="CHEBI:18420"/>
    </cofactor>
</comment>
<protein>
    <recommendedName>
        <fullName evidence="4">Nudix hydrolase domain-containing protein</fullName>
    </recommendedName>
</protein>
<gene>
    <name evidence="5" type="ORF">A2918_02810</name>
</gene>
<dbReference type="InterPro" id="IPR020084">
    <property type="entry name" value="NUDIX_hydrolase_CS"/>
</dbReference>
<dbReference type="PANTHER" id="PTHR43046:SF14">
    <property type="entry name" value="MUTT_NUDIX FAMILY PROTEIN"/>
    <property type="match status" value="1"/>
</dbReference>